<evidence type="ECO:0000313" key="2">
    <source>
        <dbReference type="Proteomes" id="UP000028547"/>
    </source>
</evidence>
<name>A0A084SNF4_9BACT</name>
<dbReference type="RefSeq" id="WP_043403610.1">
    <property type="nucleotide sequence ID" value="NZ_JPMI01000228.1"/>
</dbReference>
<dbReference type="EMBL" id="JPMI01000228">
    <property type="protein sequence ID" value="KFA89989.1"/>
    <property type="molecule type" value="Genomic_DNA"/>
</dbReference>
<dbReference type="Proteomes" id="UP000028547">
    <property type="component" value="Unassembled WGS sequence"/>
</dbReference>
<evidence type="ECO:0000313" key="1">
    <source>
        <dbReference type="EMBL" id="KFA89989.1"/>
    </source>
</evidence>
<proteinExistence type="predicted"/>
<protein>
    <submittedName>
        <fullName evidence="1">Uncharacterized protein</fullName>
    </submittedName>
</protein>
<accession>A0A084SNF4</accession>
<reference evidence="1 2" key="1">
    <citation type="submission" date="2014-07" db="EMBL/GenBank/DDBJ databases">
        <title>Draft Genome Sequence of Gephyronic Acid Producer, Cystobacter violaceus Strain Cb vi76.</title>
        <authorList>
            <person name="Stevens D.C."/>
            <person name="Young J."/>
            <person name="Carmichael R."/>
            <person name="Tan J."/>
            <person name="Taylor R.E."/>
        </authorList>
    </citation>
    <scope>NUCLEOTIDE SEQUENCE [LARGE SCALE GENOMIC DNA]</scope>
    <source>
        <strain evidence="1 2">Cb vi76</strain>
    </source>
</reference>
<comment type="caution">
    <text evidence="1">The sequence shown here is derived from an EMBL/GenBank/DDBJ whole genome shotgun (WGS) entry which is preliminary data.</text>
</comment>
<gene>
    <name evidence="1" type="ORF">Q664_31625</name>
</gene>
<organism evidence="1 2">
    <name type="scientific">Archangium violaceum Cb vi76</name>
    <dbReference type="NCBI Taxonomy" id="1406225"/>
    <lineage>
        <taxon>Bacteria</taxon>
        <taxon>Pseudomonadati</taxon>
        <taxon>Myxococcota</taxon>
        <taxon>Myxococcia</taxon>
        <taxon>Myxococcales</taxon>
        <taxon>Cystobacterineae</taxon>
        <taxon>Archangiaceae</taxon>
        <taxon>Archangium</taxon>
    </lineage>
</organism>
<dbReference type="AlphaFoldDB" id="A0A084SNF4"/>
<sequence length="165" mass="18663">MDACLDLLLPRIWPMENLHHEVEQFVWGGVAYPQGPGVYRWGQHIELRRHEVCPPYLLTYLPEGLFQADWVYLTLGGKGLDLLAREVNGDEVDWGGPPFQAFLREQLSRNPSWAVVFSPHCDQIDSTLETDAAGVLTLLDKNLSRGGEQRGFAAWHRERAGEQPG</sequence>